<organism evidence="3 4">
    <name type="scientific">Pseudaquabacterium rugosum</name>
    <dbReference type="NCBI Taxonomy" id="2984194"/>
    <lineage>
        <taxon>Bacteria</taxon>
        <taxon>Pseudomonadati</taxon>
        <taxon>Pseudomonadota</taxon>
        <taxon>Betaproteobacteria</taxon>
        <taxon>Burkholderiales</taxon>
        <taxon>Sphaerotilaceae</taxon>
        <taxon>Pseudaquabacterium</taxon>
    </lineage>
</organism>
<dbReference type="InterPro" id="IPR029058">
    <property type="entry name" value="AB_hydrolase_fold"/>
</dbReference>
<gene>
    <name evidence="3" type="ORF">AACH11_10015</name>
</gene>
<dbReference type="InterPro" id="IPR013094">
    <property type="entry name" value="AB_hydrolase_3"/>
</dbReference>
<protein>
    <submittedName>
        <fullName evidence="3">Alpha/beta hydrolase</fullName>
    </submittedName>
</protein>
<dbReference type="SUPFAM" id="SSF53474">
    <property type="entry name" value="alpha/beta-Hydrolases"/>
    <property type="match status" value="1"/>
</dbReference>
<evidence type="ECO:0000259" key="2">
    <source>
        <dbReference type="Pfam" id="PF07859"/>
    </source>
</evidence>
<dbReference type="EMBL" id="JBBUTF010000007">
    <property type="protein sequence ID" value="MEK8026293.1"/>
    <property type="molecule type" value="Genomic_DNA"/>
</dbReference>
<name>A0ABU9BCF0_9BURK</name>
<evidence type="ECO:0000256" key="1">
    <source>
        <dbReference type="ARBA" id="ARBA00022801"/>
    </source>
</evidence>
<reference evidence="3 4" key="1">
    <citation type="submission" date="2024-04" db="EMBL/GenBank/DDBJ databases">
        <title>Novel species of the genus Ideonella isolated from streams.</title>
        <authorList>
            <person name="Lu H."/>
        </authorList>
    </citation>
    <scope>NUCLEOTIDE SEQUENCE [LARGE SCALE GENOMIC DNA]</scope>
    <source>
        <strain evidence="3 4">BYS139W</strain>
    </source>
</reference>
<evidence type="ECO:0000313" key="3">
    <source>
        <dbReference type="EMBL" id="MEK8026293.1"/>
    </source>
</evidence>
<comment type="caution">
    <text evidence="3">The sequence shown here is derived from an EMBL/GenBank/DDBJ whole genome shotgun (WGS) entry which is preliminary data.</text>
</comment>
<sequence length="322" mass="34637">MSRLSPRMQGLVERIARAGQLPWHRQSPEQARAAYVRVAEVLDLPRERRVLARDLNLTQPPARAFDAPGQGLPARLYRHPDIDRPAVLLYAHGGGFVIGGLETHDSLCRQLCWRSGVAVLAVDYRLAPEHPFPAAVDDLWLALRWLADGGAAALGLDPSCLAVGGDSAGATLAAVTALQARDAGLALALQLLITPGVAPDDAWPSRRLHAQGVLLDAVTLDWFFDHYAPRARRHDWRYAPLLAPDLAGVAPTALLLAECDPLVDEGLAWGDRLRAEGVAVDLELVRGVTHDFIKMGRALPEALAAQDWAATALAAATGTPRP</sequence>
<keyword evidence="1 3" id="KW-0378">Hydrolase</keyword>
<accession>A0ABU9BCF0</accession>
<dbReference type="Pfam" id="PF07859">
    <property type="entry name" value="Abhydrolase_3"/>
    <property type="match status" value="1"/>
</dbReference>
<dbReference type="Proteomes" id="UP001368500">
    <property type="component" value="Unassembled WGS sequence"/>
</dbReference>
<dbReference type="GO" id="GO:0016787">
    <property type="term" value="F:hydrolase activity"/>
    <property type="evidence" value="ECO:0007669"/>
    <property type="project" value="UniProtKB-KW"/>
</dbReference>
<dbReference type="PANTHER" id="PTHR48081:SF8">
    <property type="entry name" value="ALPHA_BETA HYDROLASE FOLD-3 DOMAIN-CONTAINING PROTEIN-RELATED"/>
    <property type="match status" value="1"/>
</dbReference>
<evidence type="ECO:0000313" key="4">
    <source>
        <dbReference type="Proteomes" id="UP001368500"/>
    </source>
</evidence>
<dbReference type="InterPro" id="IPR050300">
    <property type="entry name" value="GDXG_lipolytic_enzyme"/>
</dbReference>
<dbReference type="RefSeq" id="WP_341374069.1">
    <property type="nucleotide sequence ID" value="NZ_JBBUTF010000007.1"/>
</dbReference>
<dbReference type="Gene3D" id="3.40.50.1820">
    <property type="entry name" value="alpha/beta hydrolase"/>
    <property type="match status" value="1"/>
</dbReference>
<feature type="domain" description="Alpha/beta hydrolase fold-3" evidence="2">
    <location>
        <begin position="88"/>
        <end position="293"/>
    </location>
</feature>
<proteinExistence type="predicted"/>
<keyword evidence="4" id="KW-1185">Reference proteome</keyword>
<dbReference type="PANTHER" id="PTHR48081">
    <property type="entry name" value="AB HYDROLASE SUPERFAMILY PROTEIN C4A8.06C"/>
    <property type="match status" value="1"/>
</dbReference>